<sequence length="204" mass="22688">MEAGLGLLLPLVLVLVLGFTHTAPAYKQLDYCKDKICPKFIVTNSKEKYEERLYEASDWICTVLSGTSISDITSGCDRLKDFTKQQNQALGVDIGDKVYPTVVSQQEGPSGKQYELCWMVDPKVTLKTNINVDQVTVKTLSKGQVFVRSFEGPPSLGAGQENAEKLKRDLEEAGESFLPNTFYGAGYESPFSLSHHNEIWIRKA</sequence>
<reference evidence="4" key="1">
    <citation type="submission" date="2024-04" db="EMBL/GenBank/DDBJ databases">
        <title>Salinicola lusitanus LLJ914,a marine bacterium isolated from the Okinawa Trough.</title>
        <authorList>
            <person name="Li J."/>
        </authorList>
    </citation>
    <scope>NUCLEOTIDE SEQUENCE [LARGE SCALE GENOMIC DNA]</scope>
</reference>
<comment type="similarity">
    <text evidence="1">Belongs to the HEBP family.</text>
</comment>
<feature type="signal peptide" evidence="2">
    <location>
        <begin position="1"/>
        <end position="25"/>
    </location>
</feature>
<dbReference type="Pfam" id="PF04832">
    <property type="entry name" value="SOUL"/>
    <property type="match status" value="1"/>
</dbReference>
<dbReference type="InterPro" id="IPR006917">
    <property type="entry name" value="SOUL_heme-bd"/>
</dbReference>
<dbReference type="Gene3D" id="3.20.80.10">
    <property type="entry name" value="Regulatory factor, effector binding domain"/>
    <property type="match status" value="1"/>
</dbReference>
<accession>A0AAW0MK01</accession>
<name>A0AAW0MK01_9GOBI</name>
<evidence type="ECO:0008006" key="5">
    <source>
        <dbReference type="Google" id="ProtNLM"/>
    </source>
</evidence>
<dbReference type="AlphaFoldDB" id="A0AAW0MK01"/>
<evidence type="ECO:0000256" key="2">
    <source>
        <dbReference type="SAM" id="SignalP"/>
    </source>
</evidence>
<evidence type="ECO:0000313" key="3">
    <source>
        <dbReference type="EMBL" id="KAK7880630.1"/>
    </source>
</evidence>
<gene>
    <name evidence="3" type="ORF">WMY93_032726</name>
</gene>
<keyword evidence="4" id="KW-1185">Reference proteome</keyword>
<protein>
    <recommendedName>
        <fullName evidence="5">Heme-binding protein 2</fullName>
    </recommendedName>
</protein>
<dbReference type="GO" id="GO:0020037">
    <property type="term" value="F:heme binding"/>
    <property type="evidence" value="ECO:0007669"/>
    <property type="project" value="TreeGrafter"/>
</dbReference>
<feature type="chain" id="PRO_5043698974" description="Heme-binding protein 2" evidence="2">
    <location>
        <begin position="26"/>
        <end position="204"/>
    </location>
</feature>
<dbReference type="PANTHER" id="PTHR11220">
    <property type="entry name" value="HEME-BINDING PROTEIN-RELATED"/>
    <property type="match status" value="1"/>
</dbReference>
<evidence type="ECO:0000313" key="4">
    <source>
        <dbReference type="Proteomes" id="UP001460270"/>
    </source>
</evidence>
<dbReference type="GO" id="GO:0005737">
    <property type="term" value="C:cytoplasm"/>
    <property type="evidence" value="ECO:0007669"/>
    <property type="project" value="TreeGrafter"/>
</dbReference>
<evidence type="ECO:0000256" key="1">
    <source>
        <dbReference type="ARBA" id="ARBA00009817"/>
    </source>
</evidence>
<dbReference type="InterPro" id="IPR011256">
    <property type="entry name" value="Reg_factor_effector_dom_sf"/>
</dbReference>
<comment type="caution">
    <text evidence="3">The sequence shown here is derived from an EMBL/GenBank/DDBJ whole genome shotgun (WGS) entry which is preliminary data.</text>
</comment>
<keyword evidence="2" id="KW-0732">Signal</keyword>
<proteinExistence type="inferred from homology"/>
<dbReference type="EMBL" id="JBBPFD010000065">
    <property type="protein sequence ID" value="KAK7880630.1"/>
    <property type="molecule type" value="Genomic_DNA"/>
</dbReference>
<dbReference type="SUPFAM" id="SSF55136">
    <property type="entry name" value="Probable bacterial effector-binding domain"/>
    <property type="match status" value="1"/>
</dbReference>
<organism evidence="3 4">
    <name type="scientific">Mugilogobius chulae</name>
    <name type="common">yellowstripe goby</name>
    <dbReference type="NCBI Taxonomy" id="88201"/>
    <lineage>
        <taxon>Eukaryota</taxon>
        <taxon>Metazoa</taxon>
        <taxon>Chordata</taxon>
        <taxon>Craniata</taxon>
        <taxon>Vertebrata</taxon>
        <taxon>Euteleostomi</taxon>
        <taxon>Actinopterygii</taxon>
        <taxon>Neopterygii</taxon>
        <taxon>Teleostei</taxon>
        <taxon>Neoteleostei</taxon>
        <taxon>Acanthomorphata</taxon>
        <taxon>Gobiaria</taxon>
        <taxon>Gobiiformes</taxon>
        <taxon>Gobioidei</taxon>
        <taxon>Gobiidae</taxon>
        <taxon>Gobionellinae</taxon>
        <taxon>Mugilogobius</taxon>
    </lineage>
</organism>
<dbReference type="PANTHER" id="PTHR11220:SF69">
    <property type="entry name" value="HEME-BINDING PROTEIN 2"/>
    <property type="match status" value="1"/>
</dbReference>
<dbReference type="Proteomes" id="UP001460270">
    <property type="component" value="Unassembled WGS sequence"/>
</dbReference>